<dbReference type="InterPro" id="IPR012444">
    <property type="entry name" value="DUF1647"/>
</dbReference>
<dbReference type="Pfam" id="PF07801">
    <property type="entry name" value="DUF1647"/>
    <property type="match status" value="1"/>
</dbReference>
<evidence type="ECO:0000313" key="3">
    <source>
        <dbReference type="RefSeq" id="XP_013783144.1"/>
    </source>
</evidence>
<keyword evidence="2" id="KW-1185">Reference proteome</keyword>
<proteinExistence type="predicted"/>
<feature type="region of interest" description="Disordered" evidence="1">
    <location>
        <begin position="342"/>
        <end position="362"/>
    </location>
</feature>
<dbReference type="PANTHER" id="PTHR31389">
    <property type="entry name" value="LD39211P"/>
    <property type="match status" value="1"/>
</dbReference>
<evidence type="ECO:0000256" key="1">
    <source>
        <dbReference type="SAM" id="MobiDB-lite"/>
    </source>
</evidence>
<sequence length="362" mass="40936">MVEQMKSKSFVALLACIVLTSIIVCLFGDSKPSIHEFVSTTQKQLTKQLKGIKVLPSEAPEVDVNQNYLKLLGFTNNPRLYPSSTWSNVTLPVIVTAVSSGETGLAVGLIRSSQKYLPDHVVLLYDLDLSEEEAAILVKTCNLTKCSVQKFDFDSFPSHLHSLKLSAFRPVIIQEVLNKAGAVLWLDIQFRFNKTLPSSVLKNAEQKGLVAWKLDHPTSSLTHQKMFDYFHISQEYYYFHHMVDPSHIILYNTESIHHKLMLPWVQCALTLDCIAPIGAQGSGCRFNKKPMYRYSGCHRYDMSALNVVLGLMYNFSAHNYVASYKDKFFDLVKQETISKPSKPLLTRNTTGETLSYGRNRNV</sequence>
<dbReference type="Proteomes" id="UP000694941">
    <property type="component" value="Unplaced"/>
</dbReference>
<accession>A0ABM1BJC2</accession>
<evidence type="ECO:0000313" key="4">
    <source>
        <dbReference type="RefSeq" id="XP_013783146.1"/>
    </source>
</evidence>
<feature type="compositionally biased region" description="Polar residues" evidence="1">
    <location>
        <begin position="346"/>
        <end position="362"/>
    </location>
</feature>
<evidence type="ECO:0000313" key="2">
    <source>
        <dbReference type="Proteomes" id="UP000694941"/>
    </source>
</evidence>
<dbReference type="GeneID" id="106467345"/>
<dbReference type="RefSeq" id="XP_013783144.1">
    <property type="nucleotide sequence ID" value="XM_013927690.2"/>
</dbReference>
<dbReference type="RefSeq" id="XP_013783146.1">
    <property type="nucleotide sequence ID" value="XM_013927692.2"/>
</dbReference>
<dbReference type="PANTHER" id="PTHR31389:SF4">
    <property type="entry name" value="LD39211P"/>
    <property type="match status" value="1"/>
</dbReference>
<gene>
    <name evidence="3 4" type="primary">LOC106467345</name>
</gene>
<name>A0ABM1BJC2_LIMPO</name>
<organism evidence="2 3">
    <name type="scientific">Limulus polyphemus</name>
    <name type="common">Atlantic horseshoe crab</name>
    <dbReference type="NCBI Taxonomy" id="6850"/>
    <lineage>
        <taxon>Eukaryota</taxon>
        <taxon>Metazoa</taxon>
        <taxon>Ecdysozoa</taxon>
        <taxon>Arthropoda</taxon>
        <taxon>Chelicerata</taxon>
        <taxon>Merostomata</taxon>
        <taxon>Xiphosura</taxon>
        <taxon>Limulidae</taxon>
        <taxon>Limulus</taxon>
    </lineage>
</organism>
<reference evidence="3 4" key="1">
    <citation type="submission" date="2025-05" db="UniProtKB">
        <authorList>
            <consortium name="RefSeq"/>
        </authorList>
    </citation>
    <scope>IDENTIFICATION</scope>
    <source>
        <tissue evidence="3 4">Muscle</tissue>
    </source>
</reference>
<protein>
    <submittedName>
        <fullName evidence="3 4">Uncharacterized protein LOC106467345</fullName>
    </submittedName>
</protein>